<proteinExistence type="predicted"/>
<sequence length="318" mass="37408">MSHNTTPEVSSSFNIAKIFSILSVILAHSRINDDSYYSAIAERIGCLGVVTFFFISGFFFNISKYGTGKFFKKKITSVIIPWAFLGSITFVISDHPKNFISWFNWVIGNGTYLYYLTVLIFSYGVFAFFNKKIFAYVFIFLNIISLFITSQGYLQYINLHEINNYLNPFNWIGFFSLGYIIKDKFTDVLHFLNKYAIYVLITYVIFLLFSVRLEDEYGYFSKFALVNEVMGMLLIFSISTFKFFNRVNFLRIADFTFTIYLTHFLVFPLRRFLIQNYWSQFLNPIIYMLACLLLIWIGREVAKRINLLKLYNTLLGIR</sequence>
<accession>A0ABR6DUU8</accession>
<feature type="transmembrane region" description="Helical" evidence="1">
    <location>
        <begin position="37"/>
        <end position="63"/>
    </location>
</feature>
<keyword evidence="1" id="KW-1133">Transmembrane helix</keyword>
<dbReference type="Pfam" id="PF01757">
    <property type="entry name" value="Acyl_transf_3"/>
    <property type="match status" value="1"/>
</dbReference>
<keyword evidence="1" id="KW-0812">Transmembrane</keyword>
<gene>
    <name evidence="3" type="ORF">GGR22_002803</name>
</gene>
<dbReference type="InterPro" id="IPR002656">
    <property type="entry name" value="Acyl_transf_3_dom"/>
</dbReference>
<feature type="transmembrane region" description="Helical" evidence="1">
    <location>
        <begin position="249"/>
        <end position="269"/>
    </location>
</feature>
<protein>
    <submittedName>
        <fullName evidence="3">Fucose 4-O-acetylase-like acetyltransferase</fullName>
    </submittedName>
</protein>
<evidence type="ECO:0000313" key="3">
    <source>
        <dbReference type="EMBL" id="MBA9074630.1"/>
    </source>
</evidence>
<feature type="transmembrane region" description="Helical" evidence="1">
    <location>
        <begin position="12"/>
        <end position="31"/>
    </location>
</feature>
<dbReference type="RefSeq" id="WP_182494134.1">
    <property type="nucleotide sequence ID" value="NZ_JACJIS010000003.1"/>
</dbReference>
<feature type="transmembrane region" description="Helical" evidence="1">
    <location>
        <begin position="281"/>
        <end position="298"/>
    </location>
</feature>
<keyword evidence="4" id="KW-1185">Reference proteome</keyword>
<dbReference type="Proteomes" id="UP000555003">
    <property type="component" value="Unassembled WGS sequence"/>
</dbReference>
<feature type="domain" description="Acyltransferase 3" evidence="2">
    <location>
        <begin position="12"/>
        <end position="297"/>
    </location>
</feature>
<feature type="transmembrane region" description="Helical" evidence="1">
    <location>
        <begin position="112"/>
        <end position="129"/>
    </location>
</feature>
<dbReference type="EMBL" id="JACJIS010000003">
    <property type="protein sequence ID" value="MBA9074630.1"/>
    <property type="molecule type" value="Genomic_DNA"/>
</dbReference>
<evidence type="ECO:0000256" key="1">
    <source>
        <dbReference type="SAM" id="Phobius"/>
    </source>
</evidence>
<feature type="transmembrane region" description="Helical" evidence="1">
    <location>
        <begin position="192"/>
        <end position="211"/>
    </location>
</feature>
<name>A0ABR6DUU8_9FLAO</name>
<reference evidence="3 4" key="1">
    <citation type="submission" date="2020-08" db="EMBL/GenBank/DDBJ databases">
        <title>Genomic Encyclopedia of Type Strains, Phase IV (KMG-IV): sequencing the most valuable type-strain genomes for metagenomic binning, comparative biology and taxonomic classification.</title>
        <authorList>
            <person name="Goeker M."/>
        </authorList>
    </citation>
    <scope>NUCLEOTIDE SEQUENCE [LARGE SCALE GENOMIC DNA]</scope>
    <source>
        <strain evidence="3 4">DSM 100397</strain>
    </source>
</reference>
<feature type="transmembrane region" description="Helical" evidence="1">
    <location>
        <begin position="136"/>
        <end position="156"/>
    </location>
</feature>
<evidence type="ECO:0000313" key="4">
    <source>
        <dbReference type="Proteomes" id="UP000555003"/>
    </source>
</evidence>
<feature type="transmembrane region" description="Helical" evidence="1">
    <location>
        <begin position="217"/>
        <end position="237"/>
    </location>
</feature>
<keyword evidence="1" id="KW-0472">Membrane</keyword>
<comment type="caution">
    <text evidence="3">The sequence shown here is derived from an EMBL/GenBank/DDBJ whole genome shotgun (WGS) entry which is preliminary data.</text>
</comment>
<organism evidence="3 4">
    <name type="scientific">Flavobacterium gossypii</name>
    <dbReference type="NCBI Taxonomy" id="1646119"/>
    <lineage>
        <taxon>Bacteria</taxon>
        <taxon>Pseudomonadati</taxon>
        <taxon>Bacteroidota</taxon>
        <taxon>Flavobacteriia</taxon>
        <taxon>Flavobacteriales</taxon>
        <taxon>Flavobacteriaceae</taxon>
        <taxon>Flavobacterium</taxon>
    </lineage>
</organism>
<evidence type="ECO:0000259" key="2">
    <source>
        <dbReference type="Pfam" id="PF01757"/>
    </source>
</evidence>
<feature type="transmembrane region" description="Helical" evidence="1">
    <location>
        <begin position="75"/>
        <end position="92"/>
    </location>
</feature>